<dbReference type="Proteomes" id="UP000241421">
    <property type="component" value="Unassembled WGS sequence"/>
</dbReference>
<evidence type="ECO:0000313" key="1">
    <source>
        <dbReference type="EMBL" id="PWF55620.1"/>
    </source>
</evidence>
<dbReference type="EMBL" id="PXWF02000017">
    <property type="protein sequence ID" value="PWF55620.1"/>
    <property type="molecule type" value="Genomic_DNA"/>
</dbReference>
<evidence type="ECO:0008006" key="3">
    <source>
        <dbReference type="Google" id="ProtNLM"/>
    </source>
</evidence>
<proteinExistence type="predicted"/>
<protein>
    <recommendedName>
        <fullName evidence="3">SH3 domain-containing protein</fullName>
    </recommendedName>
</protein>
<reference evidence="1 2" key="1">
    <citation type="submission" date="2018-04" db="EMBL/GenBank/DDBJ databases">
        <title>Massilia violaceinigra sp. nov., a novel purple-pigmented bacterium isolated from Tianshan glacier, Xinjiang, China.</title>
        <authorList>
            <person name="Wang H."/>
        </authorList>
    </citation>
    <scope>NUCLEOTIDE SEQUENCE [LARGE SCALE GENOMIC DNA]</scope>
    <source>
        <strain evidence="1 2">B448-2</strain>
    </source>
</reference>
<organism evidence="1 2">
    <name type="scientific">Massilia glaciei</name>
    <dbReference type="NCBI Taxonomy" id="1524097"/>
    <lineage>
        <taxon>Bacteria</taxon>
        <taxon>Pseudomonadati</taxon>
        <taxon>Pseudomonadota</taxon>
        <taxon>Betaproteobacteria</taxon>
        <taxon>Burkholderiales</taxon>
        <taxon>Oxalobacteraceae</taxon>
        <taxon>Telluria group</taxon>
        <taxon>Massilia</taxon>
    </lineage>
</organism>
<gene>
    <name evidence="1" type="ORF">C7C56_000925</name>
</gene>
<evidence type="ECO:0000313" key="2">
    <source>
        <dbReference type="Proteomes" id="UP000241421"/>
    </source>
</evidence>
<accession>A0A2U2I7A5</accession>
<name>A0A2U2I7A5_9BURK</name>
<keyword evidence="2" id="KW-1185">Reference proteome</keyword>
<dbReference type="AlphaFoldDB" id="A0A2U2I7A5"/>
<sequence>MVGIGMLAGSAHGAEHAFTVRPTDLKATPFSDAANLARLAESVRVDVLERKASWMQVKADNNTGWVKMLSLRFEQSASVKGSPASGANALYNVATTGSSGSTATTGVKGIITAESLKNARPNTFALQQMQAQGPGPGEVRQFAKAGKLAPQRLDYVSGGEQ</sequence>
<comment type="caution">
    <text evidence="1">The sequence shown here is derived from an EMBL/GenBank/DDBJ whole genome shotgun (WGS) entry which is preliminary data.</text>
</comment>